<dbReference type="Pfam" id="PF08281">
    <property type="entry name" value="Sigma70_r4_2"/>
    <property type="match status" value="1"/>
</dbReference>
<protein>
    <submittedName>
        <fullName evidence="7">RNA polymerase sigma factor</fullName>
    </submittedName>
</protein>
<dbReference type="Gene3D" id="1.10.10.10">
    <property type="entry name" value="Winged helix-like DNA-binding domain superfamily/Winged helix DNA-binding domain"/>
    <property type="match status" value="1"/>
</dbReference>
<evidence type="ECO:0000259" key="6">
    <source>
        <dbReference type="Pfam" id="PF08281"/>
    </source>
</evidence>
<organism evidence="7 8">
    <name type="scientific">Hallella seregens ATCC 51272</name>
    <dbReference type="NCBI Taxonomy" id="1336250"/>
    <lineage>
        <taxon>Bacteria</taxon>
        <taxon>Pseudomonadati</taxon>
        <taxon>Bacteroidota</taxon>
        <taxon>Bacteroidia</taxon>
        <taxon>Bacteroidales</taxon>
        <taxon>Prevotellaceae</taxon>
        <taxon>Hallella</taxon>
    </lineage>
</organism>
<dbReference type="CDD" id="cd06171">
    <property type="entry name" value="Sigma70_r4"/>
    <property type="match status" value="1"/>
</dbReference>
<dbReference type="RefSeq" id="WP_005847336.1">
    <property type="nucleotide sequence ID" value="NZ_JADU01000008.1"/>
</dbReference>
<accession>A0ABV5ZJW3</accession>
<dbReference type="Proteomes" id="UP001589688">
    <property type="component" value="Unassembled WGS sequence"/>
</dbReference>
<keyword evidence="3" id="KW-0731">Sigma factor</keyword>
<reference evidence="7 8" key="1">
    <citation type="submission" date="2024-09" db="EMBL/GenBank/DDBJ databases">
        <authorList>
            <person name="Sun Q."/>
            <person name="Mori K."/>
        </authorList>
    </citation>
    <scope>NUCLEOTIDE SEQUENCE [LARGE SCALE GENOMIC DNA]</scope>
    <source>
        <strain evidence="7 8">ATCC 51272</strain>
    </source>
</reference>
<evidence type="ECO:0000256" key="1">
    <source>
        <dbReference type="ARBA" id="ARBA00010641"/>
    </source>
</evidence>
<comment type="similarity">
    <text evidence="1">Belongs to the sigma-70 factor family. ECF subfamily.</text>
</comment>
<keyword evidence="4" id="KW-0804">Transcription</keyword>
<dbReference type="PANTHER" id="PTHR43133">
    <property type="entry name" value="RNA POLYMERASE ECF-TYPE SIGMA FACTO"/>
    <property type="match status" value="1"/>
</dbReference>
<evidence type="ECO:0000256" key="2">
    <source>
        <dbReference type="ARBA" id="ARBA00023015"/>
    </source>
</evidence>
<dbReference type="InterPro" id="IPR039425">
    <property type="entry name" value="RNA_pol_sigma-70-like"/>
</dbReference>
<comment type="caution">
    <text evidence="7">The sequence shown here is derived from an EMBL/GenBank/DDBJ whole genome shotgun (WGS) entry which is preliminary data.</text>
</comment>
<feature type="domain" description="RNA polymerase sigma-70 region 2" evidence="5">
    <location>
        <begin position="27"/>
        <end position="96"/>
    </location>
</feature>
<gene>
    <name evidence="7" type="ORF">ACFFK8_03505</name>
</gene>
<evidence type="ECO:0000313" key="8">
    <source>
        <dbReference type="Proteomes" id="UP001589688"/>
    </source>
</evidence>
<dbReference type="NCBIfam" id="TIGR02937">
    <property type="entry name" value="sigma70-ECF"/>
    <property type="match status" value="1"/>
</dbReference>
<evidence type="ECO:0000259" key="5">
    <source>
        <dbReference type="Pfam" id="PF04542"/>
    </source>
</evidence>
<dbReference type="SUPFAM" id="SSF88946">
    <property type="entry name" value="Sigma2 domain of RNA polymerase sigma factors"/>
    <property type="match status" value="1"/>
</dbReference>
<name>A0ABV5ZJW3_9BACT</name>
<evidence type="ECO:0000313" key="7">
    <source>
        <dbReference type="EMBL" id="MFB9896904.1"/>
    </source>
</evidence>
<dbReference type="InterPro" id="IPR007627">
    <property type="entry name" value="RNA_pol_sigma70_r2"/>
</dbReference>
<dbReference type="InterPro" id="IPR014284">
    <property type="entry name" value="RNA_pol_sigma-70_dom"/>
</dbReference>
<dbReference type="EMBL" id="JBHLZF010000001">
    <property type="protein sequence ID" value="MFB9896904.1"/>
    <property type="molecule type" value="Genomic_DNA"/>
</dbReference>
<dbReference type="SUPFAM" id="SSF88659">
    <property type="entry name" value="Sigma3 and sigma4 domains of RNA polymerase sigma factors"/>
    <property type="match status" value="1"/>
</dbReference>
<dbReference type="Pfam" id="PF04542">
    <property type="entry name" value="Sigma70_r2"/>
    <property type="match status" value="1"/>
</dbReference>
<dbReference type="PANTHER" id="PTHR43133:SF46">
    <property type="entry name" value="RNA POLYMERASE SIGMA-70 FACTOR ECF SUBFAMILY"/>
    <property type="match status" value="1"/>
</dbReference>
<keyword evidence="8" id="KW-1185">Reference proteome</keyword>
<dbReference type="InterPro" id="IPR013249">
    <property type="entry name" value="RNA_pol_sigma70_r4_t2"/>
</dbReference>
<dbReference type="InterPro" id="IPR036388">
    <property type="entry name" value="WH-like_DNA-bd_sf"/>
</dbReference>
<evidence type="ECO:0000256" key="4">
    <source>
        <dbReference type="ARBA" id="ARBA00023163"/>
    </source>
</evidence>
<dbReference type="InterPro" id="IPR013324">
    <property type="entry name" value="RNA_pol_sigma_r3/r4-like"/>
</dbReference>
<dbReference type="InterPro" id="IPR013325">
    <property type="entry name" value="RNA_pol_sigma_r2"/>
</dbReference>
<feature type="domain" description="RNA polymerase sigma factor 70 region 4 type 2" evidence="6">
    <location>
        <begin position="122"/>
        <end position="173"/>
    </location>
</feature>
<sequence>MTVQTTDNEEQLVQLFRQGSPLAMERLYAGYASYLTGVCARYVTGDADLADVLQESFIKIYTQLERFSYRGPGSLRAWMARIVVNESLQLLRRQKREGTVVLNTDLPDLPDEDPDTEGLPPEAVMTLLRRLPEGYRTVLNLYVIEGRSHKEIGQLLGIRPDSSASQLHRAKNMLAHLINEYKKGKS</sequence>
<keyword evidence="2" id="KW-0805">Transcription regulation</keyword>
<dbReference type="Gene3D" id="1.10.1740.10">
    <property type="match status" value="1"/>
</dbReference>
<proteinExistence type="inferred from homology"/>
<evidence type="ECO:0000256" key="3">
    <source>
        <dbReference type="ARBA" id="ARBA00023082"/>
    </source>
</evidence>